<dbReference type="RefSeq" id="XP_016612950.1">
    <property type="nucleotide sequence ID" value="XM_016748931.1"/>
</dbReference>
<feature type="region of interest" description="Disordered" evidence="5">
    <location>
        <begin position="184"/>
        <end position="206"/>
    </location>
</feature>
<feature type="compositionally biased region" description="Polar residues" evidence="5">
    <location>
        <begin position="197"/>
        <end position="206"/>
    </location>
</feature>
<gene>
    <name evidence="8" type="ORF">SPPG_00602</name>
</gene>
<dbReference type="InParanoid" id="A0A0L0HU79"/>
<feature type="zinc finger region" description="C3H1-type" evidence="4">
    <location>
        <begin position="236"/>
        <end position="263"/>
    </location>
</feature>
<dbReference type="InterPro" id="IPR053242">
    <property type="entry name" value="PAM2-like_domain"/>
</dbReference>
<dbReference type="PROSITE" id="PS50828">
    <property type="entry name" value="SMR"/>
    <property type="match status" value="1"/>
</dbReference>
<dbReference type="AlphaFoldDB" id="A0A0L0HU79"/>
<evidence type="ECO:0000256" key="4">
    <source>
        <dbReference type="PROSITE-ProRule" id="PRU00723"/>
    </source>
</evidence>
<dbReference type="InterPro" id="IPR000571">
    <property type="entry name" value="Znf_CCCH"/>
</dbReference>
<dbReference type="eggNOG" id="KOG1040">
    <property type="taxonomic scope" value="Eukaryota"/>
</dbReference>
<dbReference type="SMART" id="SM00356">
    <property type="entry name" value="ZnF_C3H1"/>
    <property type="match status" value="2"/>
</dbReference>
<dbReference type="Pfam" id="PF08590">
    <property type="entry name" value="DUF1771"/>
    <property type="match status" value="1"/>
</dbReference>
<dbReference type="SMART" id="SM01162">
    <property type="entry name" value="DUF1771"/>
    <property type="match status" value="1"/>
</dbReference>
<dbReference type="STRING" id="645134.A0A0L0HU79"/>
<dbReference type="PROSITE" id="PS50103">
    <property type="entry name" value="ZF_C3H1"/>
    <property type="match status" value="2"/>
</dbReference>
<dbReference type="SMART" id="SM00463">
    <property type="entry name" value="SMR"/>
    <property type="match status" value="1"/>
</dbReference>
<sequence>MWLRNLLAQNRLPYSYEPYVKNILQGPLDAVEKCEALLGISEEILGPKPAEKFVRDVLDTFEMRGVDSLIEDDIPLEPPAPTSLPKKAATKSVFKVDAPEFTPLGGGWSELEVSFQRLDTSDTDDIGEDGDAAYLDYEESEGYNSFSPEEILQSVFMDLPVDEIQNMLAANGYSVEKTVEAILRPPAPAPSSSPLPTQSEGTGNSIVQPFTQPGKQVCRHFLAGRCLRSDCWFSHDPEAMVCKFWLSGTCMKGDQCLFTHGNELVQRIESMTAQTAQTSTGSPRQSLGGEDFPALTPSASKKAPKIDFWGPTQKFVDVAKKKPAVQPAIVAAKQSAQNPMTSHRRSTKLVEAKWVSTGDTLAAMYARYRQEAIDAAIQRNKLFQRATEAYLSGNKAAAKAFSLGAHRLNERVQELHRQAGVRIFEERNKAGTNSDTTGHMIDLHGLHPTEAVEMLEVTIGKLRREHFRGHVVAVTGTGHHSRGQKAKVLPAIRDYLHRVGLKAQEGTMRDGRGGMFTIQL</sequence>
<accession>A0A0L0HU79</accession>
<dbReference type="InterPro" id="IPR036063">
    <property type="entry name" value="Smr_dom_sf"/>
</dbReference>
<evidence type="ECO:0000256" key="1">
    <source>
        <dbReference type="ARBA" id="ARBA00022723"/>
    </source>
</evidence>
<reference evidence="8 9" key="1">
    <citation type="submission" date="2009-08" db="EMBL/GenBank/DDBJ databases">
        <title>The Genome Sequence of Spizellomyces punctatus strain DAOM BR117.</title>
        <authorList>
            <consortium name="The Broad Institute Genome Sequencing Platform"/>
            <person name="Russ C."/>
            <person name="Cuomo C."/>
            <person name="Shea T."/>
            <person name="Young S.K."/>
            <person name="Zeng Q."/>
            <person name="Koehrsen M."/>
            <person name="Haas B."/>
            <person name="Borodovsky M."/>
            <person name="Guigo R."/>
            <person name="Alvarado L."/>
            <person name="Berlin A."/>
            <person name="Bochicchio J."/>
            <person name="Borenstein D."/>
            <person name="Chapman S."/>
            <person name="Chen Z."/>
            <person name="Engels R."/>
            <person name="Freedman E."/>
            <person name="Gellesch M."/>
            <person name="Goldberg J."/>
            <person name="Griggs A."/>
            <person name="Gujja S."/>
            <person name="Heiman D."/>
            <person name="Hepburn T."/>
            <person name="Howarth C."/>
            <person name="Jen D."/>
            <person name="Larson L."/>
            <person name="Lewis B."/>
            <person name="Mehta T."/>
            <person name="Park D."/>
            <person name="Pearson M."/>
            <person name="Roberts A."/>
            <person name="Saif S."/>
            <person name="Shenoy N."/>
            <person name="Sisk P."/>
            <person name="Stolte C."/>
            <person name="Sykes S."/>
            <person name="Thomson T."/>
            <person name="Walk T."/>
            <person name="White J."/>
            <person name="Yandava C."/>
            <person name="Burger G."/>
            <person name="Gray M.W."/>
            <person name="Holland P.W.H."/>
            <person name="King N."/>
            <person name="Lang F.B.F."/>
            <person name="Roger A.J."/>
            <person name="Ruiz-Trillo I."/>
            <person name="Lander E."/>
            <person name="Nusbaum C."/>
        </authorList>
    </citation>
    <scope>NUCLEOTIDE SEQUENCE [LARGE SCALE GENOMIC DNA]</scope>
    <source>
        <strain evidence="8 9">DAOM BR117</strain>
    </source>
</reference>
<dbReference type="EMBL" id="KQ257450">
    <property type="protein sequence ID" value="KND04911.1"/>
    <property type="molecule type" value="Genomic_DNA"/>
</dbReference>
<dbReference type="Gene3D" id="3.30.1370.210">
    <property type="match status" value="1"/>
</dbReference>
<organism evidence="8 9">
    <name type="scientific">Spizellomyces punctatus (strain DAOM BR117)</name>
    <dbReference type="NCBI Taxonomy" id="645134"/>
    <lineage>
        <taxon>Eukaryota</taxon>
        <taxon>Fungi</taxon>
        <taxon>Fungi incertae sedis</taxon>
        <taxon>Chytridiomycota</taxon>
        <taxon>Chytridiomycota incertae sedis</taxon>
        <taxon>Chytridiomycetes</taxon>
        <taxon>Spizellomycetales</taxon>
        <taxon>Spizellomycetaceae</taxon>
        <taxon>Spizellomyces</taxon>
    </lineage>
</organism>
<evidence type="ECO:0000256" key="2">
    <source>
        <dbReference type="ARBA" id="ARBA00022771"/>
    </source>
</evidence>
<name>A0A0L0HU79_SPIPD</name>
<dbReference type="GeneID" id="27684320"/>
<dbReference type="GO" id="GO:0008270">
    <property type="term" value="F:zinc ion binding"/>
    <property type="evidence" value="ECO:0007669"/>
    <property type="project" value="UniProtKB-KW"/>
</dbReference>
<keyword evidence="9" id="KW-1185">Reference proteome</keyword>
<keyword evidence="1 4" id="KW-0479">Metal-binding</keyword>
<evidence type="ECO:0000259" key="6">
    <source>
        <dbReference type="PROSITE" id="PS50103"/>
    </source>
</evidence>
<feature type="domain" description="Smr" evidence="7">
    <location>
        <begin position="441"/>
        <end position="520"/>
    </location>
</feature>
<feature type="zinc finger region" description="C3H1-type" evidence="4">
    <location>
        <begin position="212"/>
        <end position="235"/>
    </location>
</feature>
<evidence type="ECO:0000313" key="8">
    <source>
        <dbReference type="EMBL" id="KND04911.1"/>
    </source>
</evidence>
<dbReference type="InterPro" id="IPR013899">
    <property type="entry name" value="DUF1771"/>
</dbReference>
<dbReference type="CDD" id="cd14279">
    <property type="entry name" value="CUE"/>
    <property type="match status" value="1"/>
</dbReference>
<protein>
    <recommendedName>
        <fullName evidence="10">Smr domain-containing protein</fullName>
    </recommendedName>
</protein>
<evidence type="ECO:0008006" key="10">
    <source>
        <dbReference type="Google" id="ProtNLM"/>
    </source>
</evidence>
<dbReference type="Pfam" id="PF14608">
    <property type="entry name" value="zf-CCCH_2"/>
    <property type="match status" value="2"/>
</dbReference>
<evidence type="ECO:0000256" key="5">
    <source>
        <dbReference type="SAM" id="MobiDB-lite"/>
    </source>
</evidence>
<dbReference type="VEuPathDB" id="FungiDB:SPPG_00602"/>
<evidence type="ECO:0000259" key="7">
    <source>
        <dbReference type="PROSITE" id="PS50828"/>
    </source>
</evidence>
<dbReference type="Gene3D" id="3.30.1370.110">
    <property type="match status" value="1"/>
</dbReference>
<dbReference type="OrthoDB" id="3247158at2759"/>
<dbReference type="PANTHER" id="PTHR46651">
    <property type="entry name" value="POLYADENYLATE-BINDING PROTEIN-INTERACTING PROTEIN 7"/>
    <property type="match status" value="1"/>
</dbReference>
<keyword evidence="3 4" id="KW-0862">Zinc</keyword>
<keyword evidence="2 4" id="KW-0863">Zinc-finger</keyword>
<dbReference type="Proteomes" id="UP000053201">
    <property type="component" value="Unassembled WGS sequence"/>
</dbReference>
<dbReference type="InterPro" id="IPR002625">
    <property type="entry name" value="Smr_dom"/>
</dbReference>
<dbReference type="PANTHER" id="PTHR46651:SF1">
    <property type="entry name" value="SMALL MUTS RELATED FAMILY PROTEIN"/>
    <property type="match status" value="1"/>
</dbReference>
<dbReference type="OMA" id="RQDAIKH"/>
<proteinExistence type="predicted"/>
<dbReference type="InterPro" id="IPR036855">
    <property type="entry name" value="Znf_CCCH_sf"/>
</dbReference>
<feature type="domain" description="C3H1-type" evidence="6">
    <location>
        <begin position="236"/>
        <end position="263"/>
    </location>
</feature>
<evidence type="ECO:0000313" key="9">
    <source>
        <dbReference type="Proteomes" id="UP000053201"/>
    </source>
</evidence>
<dbReference type="eggNOG" id="KOG2401">
    <property type="taxonomic scope" value="Eukaryota"/>
</dbReference>
<feature type="domain" description="C3H1-type" evidence="6">
    <location>
        <begin position="212"/>
        <end position="235"/>
    </location>
</feature>
<dbReference type="SUPFAM" id="SSF160443">
    <property type="entry name" value="SMR domain-like"/>
    <property type="match status" value="1"/>
</dbReference>
<evidence type="ECO:0000256" key="3">
    <source>
        <dbReference type="ARBA" id="ARBA00022833"/>
    </source>
</evidence>
<dbReference type="SUPFAM" id="SSF90229">
    <property type="entry name" value="CCCH zinc finger"/>
    <property type="match status" value="1"/>
</dbReference>